<accession>A0A015K111</accession>
<keyword evidence="2" id="KW-1185">Reference proteome</keyword>
<evidence type="ECO:0000313" key="2">
    <source>
        <dbReference type="Proteomes" id="UP000022910"/>
    </source>
</evidence>
<dbReference type="EMBL" id="JEMT01012409">
    <property type="protein sequence ID" value="EXX75472.1"/>
    <property type="molecule type" value="Genomic_DNA"/>
</dbReference>
<dbReference type="PANTHER" id="PTHR31424:SF5">
    <property type="entry name" value="APPLE DOMAIN-CONTAINING PROTEIN"/>
    <property type="match status" value="1"/>
</dbReference>
<dbReference type="STRING" id="1432141.A0A015K111"/>
<sequence length="463" mass="53982">MEDFTIEHGKKYLKGCVPEIKLKTFGTPGRGQLKNLTEIFNNSFQDDRETEKKVTSIVQVIDQNFLSREGYRALVAVEPDLEHELDFAESSYIFGEGIIEIKNITNGGHRSAKDILTYIIPALIFEGVLDISNPIIHLRISGDGRNVGRKIKQVMITMAILNDEQNIHKPDHHYTTILFPGIESYELLEVMMSPFIQELNDLKNYGLKINNIIWKFELYFSSDWKFLSICLGFNAANSNYFCPWCQISKHDQINNQTNWKISKKMEKINEYPGHSKKPLFNMISLDHWIPDELHIMLRIFDRLWSLVLSELKDVDQFDNICHNEIVQEMNRIGVHFQFWEENGSNTWNYTSLMGNDKLKVLKDFDLDYDPHQFQFEAEDWLELFLTPDRVIPNSNRIEKGLYSPSAITPYIHVLVYHISKFMEIHKQWGIKAFSCAPVEKKIINKLLIFLDNLLKVVVVSISQ</sequence>
<organism evidence="1 2">
    <name type="scientific">Rhizophagus irregularis (strain DAOM 197198w)</name>
    <name type="common">Glomus intraradices</name>
    <dbReference type="NCBI Taxonomy" id="1432141"/>
    <lineage>
        <taxon>Eukaryota</taxon>
        <taxon>Fungi</taxon>
        <taxon>Fungi incertae sedis</taxon>
        <taxon>Mucoromycota</taxon>
        <taxon>Glomeromycotina</taxon>
        <taxon>Glomeromycetes</taxon>
        <taxon>Glomerales</taxon>
        <taxon>Glomeraceae</taxon>
        <taxon>Rhizophagus</taxon>
    </lineage>
</organism>
<dbReference type="Proteomes" id="UP000022910">
    <property type="component" value="Unassembled WGS sequence"/>
</dbReference>
<comment type="caution">
    <text evidence="1">The sequence shown here is derived from an EMBL/GenBank/DDBJ whole genome shotgun (WGS) entry which is preliminary data.</text>
</comment>
<protein>
    <submittedName>
        <fullName evidence="1">Uncharacterized protein</fullName>
    </submittedName>
</protein>
<name>A0A015K111_RHIIW</name>
<gene>
    <name evidence="1" type="ORF">RirG_041540</name>
</gene>
<dbReference type="AlphaFoldDB" id="A0A015K111"/>
<evidence type="ECO:0000313" key="1">
    <source>
        <dbReference type="EMBL" id="EXX75472.1"/>
    </source>
</evidence>
<dbReference type="PANTHER" id="PTHR31424">
    <property type="entry name" value="PROTEIN CBG23806"/>
    <property type="match status" value="1"/>
</dbReference>
<dbReference type="HOGENOM" id="CLU_024816_1_1_1"/>
<proteinExistence type="predicted"/>
<reference evidence="1 2" key="1">
    <citation type="submission" date="2014-02" db="EMBL/GenBank/DDBJ databases">
        <title>Single nucleus genome sequencing reveals high similarity among nuclei of an endomycorrhizal fungus.</title>
        <authorList>
            <person name="Lin K."/>
            <person name="Geurts R."/>
            <person name="Zhang Z."/>
            <person name="Limpens E."/>
            <person name="Saunders D.G."/>
            <person name="Mu D."/>
            <person name="Pang E."/>
            <person name="Cao H."/>
            <person name="Cha H."/>
            <person name="Lin T."/>
            <person name="Zhou Q."/>
            <person name="Shang Y."/>
            <person name="Li Y."/>
            <person name="Ivanov S."/>
            <person name="Sharma T."/>
            <person name="Velzen R.V."/>
            <person name="Ruijter N.D."/>
            <person name="Aanen D.K."/>
            <person name="Win J."/>
            <person name="Kamoun S."/>
            <person name="Bisseling T."/>
            <person name="Huang S."/>
        </authorList>
    </citation>
    <scope>NUCLEOTIDE SEQUENCE [LARGE SCALE GENOMIC DNA]</scope>
    <source>
        <strain evidence="2">DAOM197198w</strain>
    </source>
</reference>